<dbReference type="SUPFAM" id="SSF53254">
    <property type="entry name" value="Phosphoglycerate mutase-like"/>
    <property type="match status" value="1"/>
</dbReference>
<keyword evidence="1" id="KW-0812">Transmembrane</keyword>
<evidence type="ECO:0000256" key="1">
    <source>
        <dbReference type="SAM" id="Phobius"/>
    </source>
</evidence>
<comment type="caution">
    <text evidence="2">The sequence shown here is derived from an EMBL/GenBank/DDBJ whole genome shotgun (WGS) entry which is preliminary data.</text>
</comment>
<dbReference type="InterPro" id="IPR013078">
    <property type="entry name" value="His_Pase_superF_clade-1"/>
</dbReference>
<gene>
    <name evidence="2" type="ORF">bsdE14_32050</name>
</gene>
<keyword evidence="1" id="KW-1133">Transmembrane helix</keyword>
<keyword evidence="1" id="KW-0472">Membrane</keyword>
<keyword evidence="3" id="KW-1185">Reference proteome</keyword>
<proteinExistence type="predicted"/>
<evidence type="ECO:0000313" key="2">
    <source>
        <dbReference type="EMBL" id="GLC31795.1"/>
    </source>
</evidence>
<dbReference type="EMBL" id="BRXR01000001">
    <property type="protein sequence ID" value="GLC31795.1"/>
    <property type="molecule type" value="Genomic_DNA"/>
</dbReference>
<dbReference type="InterPro" id="IPR029033">
    <property type="entry name" value="His_PPase_superfam"/>
</dbReference>
<reference evidence="2 3" key="1">
    <citation type="journal article" date="2024" name="Int. J. Syst. Evol. Microbiol.">
        <title>Clostridium omnivorum sp. nov., isolated from anoxic soil under the treatment of reductive soil disinfestation.</title>
        <authorList>
            <person name="Ueki A."/>
            <person name="Tonouchi A."/>
            <person name="Kaku N."/>
            <person name="Honma S."/>
            <person name="Ueki K."/>
        </authorList>
    </citation>
    <scope>NUCLEOTIDE SEQUENCE [LARGE SCALE GENOMIC DNA]</scope>
    <source>
        <strain evidence="2 3">E14</strain>
    </source>
</reference>
<protein>
    <submittedName>
        <fullName evidence="2">Uncharacterized protein</fullName>
    </submittedName>
</protein>
<dbReference type="Gene3D" id="3.40.50.1240">
    <property type="entry name" value="Phosphoglycerate mutase-like"/>
    <property type="match status" value="1"/>
</dbReference>
<accession>A0ABQ5N9S6</accession>
<dbReference type="Pfam" id="PF00300">
    <property type="entry name" value="His_Phos_1"/>
    <property type="match status" value="1"/>
</dbReference>
<sequence>MKIIDDIKKQQYDNVAIVTSGGTIAILLCEFLGLEQYKRFGIGIDNCSISILDYNIFNDKVTIKCINDTAHLEDLVL</sequence>
<dbReference type="Proteomes" id="UP001208567">
    <property type="component" value="Unassembled WGS sequence"/>
</dbReference>
<evidence type="ECO:0000313" key="3">
    <source>
        <dbReference type="Proteomes" id="UP001208567"/>
    </source>
</evidence>
<organism evidence="2 3">
    <name type="scientific">Clostridium omnivorum</name>
    <dbReference type="NCBI Taxonomy" id="1604902"/>
    <lineage>
        <taxon>Bacteria</taxon>
        <taxon>Bacillati</taxon>
        <taxon>Bacillota</taxon>
        <taxon>Clostridia</taxon>
        <taxon>Eubacteriales</taxon>
        <taxon>Clostridiaceae</taxon>
        <taxon>Clostridium</taxon>
    </lineage>
</organism>
<feature type="transmembrane region" description="Helical" evidence="1">
    <location>
        <begin position="15"/>
        <end position="34"/>
    </location>
</feature>
<name>A0ABQ5N9S6_9CLOT</name>